<reference evidence="2 3" key="1">
    <citation type="submission" date="2018-11" db="EMBL/GenBank/DDBJ databases">
        <title>Draft genome sequence of Gordonia sp. RS15-1S isolated from rice stems.</title>
        <authorList>
            <person name="Muangham S."/>
        </authorList>
    </citation>
    <scope>NUCLEOTIDE SEQUENCE [LARGE SCALE GENOMIC DNA]</scope>
    <source>
        <strain evidence="2 3">RS15-1S</strain>
    </source>
</reference>
<feature type="region of interest" description="Disordered" evidence="1">
    <location>
        <begin position="14"/>
        <end position="65"/>
    </location>
</feature>
<name>A0A3N4H096_9ACTN</name>
<accession>A0A3N4H096</accession>
<evidence type="ECO:0000256" key="1">
    <source>
        <dbReference type="SAM" id="MobiDB-lite"/>
    </source>
</evidence>
<comment type="caution">
    <text evidence="2">The sequence shown here is derived from an EMBL/GenBank/DDBJ whole genome shotgun (WGS) entry which is preliminary data.</text>
</comment>
<organism evidence="2 3">
    <name type="scientific">Gordonia oryzae</name>
    <dbReference type="NCBI Taxonomy" id="2487349"/>
    <lineage>
        <taxon>Bacteria</taxon>
        <taxon>Bacillati</taxon>
        <taxon>Actinomycetota</taxon>
        <taxon>Actinomycetes</taxon>
        <taxon>Mycobacteriales</taxon>
        <taxon>Gordoniaceae</taxon>
        <taxon>Gordonia</taxon>
    </lineage>
</organism>
<dbReference type="AlphaFoldDB" id="A0A3N4H096"/>
<feature type="compositionally biased region" description="Low complexity" evidence="1">
    <location>
        <begin position="23"/>
        <end position="65"/>
    </location>
</feature>
<sequence>MAALATVSLAACGDEQQSGAQDSASAPSVTTPSTSVPVVAGPSPQSRTTQSTSGADSASTSSTSKTCGIVAGPDGALRVLVLAGDVDCETAKKVGTKYSPKIATGQQQKVSGWTCGPSEVRGILAACQSGDKVLGFTP</sequence>
<dbReference type="RefSeq" id="WP_123931743.1">
    <property type="nucleotide sequence ID" value="NZ_JBPSDP010000011.1"/>
</dbReference>
<dbReference type="EMBL" id="RKMH01000011">
    <property type="protein sequence ID" value="RPA58644.1"/>
    <property type="molecule type" value="Genomic_DNA"/>
</dbReference>
<dbReference type="Proteomes" id="UP000267536">
    <property type="component" value="Unassembled WGS sequence"/>
</dbReference>
<dbReference type="OrthoDB" id="4773865at2"/>
<protein>
    <submittedName>
        <fullName evidence="2">Uncharacterized protein</fullName>
    </submittedName>
</protein>
<evidence type="ECO:0000313" key="3">
    <source>
        <dbReference type="Proteomes" id="UP000267536"/>
    </source>
</evidence>
<keyword evidence="3" id="KW-1185">Reference proteome</keyword>
<proteinExistence type="predicted"/>
<gene>
    <name evidence="2" type="ORF">EF294_15630</name>
</gene>
<evidence type="ECO:0000313" key="2">
    <source>
        <dbReference type="EMBL" id="RPA58644.1"/>
    </source>
</evidence>